<keyword evidence="3" id="KW-1185">Reference proteome</keyword>
<dbReference type="PANTHER" id="PTHR35552">
    <property type="entry name" value="MEDIATOR OF RNA POLYMERASE II TRANSCRIPTION SUBUNIT 8"/>
    <property type="match status" value="1"/>
</dbReference>
<accession>A0A328DDQ0</accession>
<evidence type="ECO:0000313" key="3">
    <source>
        <dbReference type="Proteomes" id="UP000249390"/>
    </source>
</evidence>
<feature type="compositionally biased region" description="Low complexity" evidence="1">
    <location>
        <begin position="514"/>
        <end position="536"/>
    </location>
</feature>
<dbReference type="EMBL" id="NQVE01000149">
    <property type="protein sequence ID" value="RAL44052.1"/>
    <property type="molecule type" value="Genomic_DNA"/>
</dbReference>
<dbReference type="GO" id="GO:0016592">
    <property type="term" value="C:mediator complex"/>
    <property type="evidence" value="ECO:0007669"/>
    <property type="project" value="InterPro"/>
</dbReference>
<evidence type="ECO:0000313" key="2">
    <source>
        <dbReference type="EMBL" id="RAL44052.1"/>
    </source>
</evidence>
<sequence>MAGILGAQDQQPSQNQPGRVVEKLNPAVQQQLNLESVKTRAISLFKSISRILEDFDAIARANALPKWQDILGQFSMVNLELFNIVEDIKKVSKAFVVHPKNVNAENATILPVMLSSKLLPEMEMEDNSKREQLLIGMQNLHVASQIEKLKSRIDMIGAACESAEKVIADTRKAYFGTRQGPTILPTIDKAQAAKIQEQETILRAAVNQGEGLRVPADQRQITSSLPVHLVDVLTVSDRHQALNDSSGMYQKGTPPFTSSNTNGLGASFQGGSGSQHGGRTTAASPGGPTNTSFDTMTASPLQYANSPRSGTNMMMNTPSPQQQSHQQQAPQQQRQKLMQIPQQHQQQQFLAQQTYRQSPMTGLNQNQFTQLQQDLQQGQSQQKFQSMHGQPQIQFSQSHGGVQQFQGRQIVSGAIQHAMSQNQLNQGNQLNRISNQFSGPMNSVLYSSAQSTPTSQMFGISGGNRALSASTLSDQMFNMGATNPTGSMMQMQQQHGTFGNIVQNIQAAGAGGMPIQNVPQSYQQQQQQQRPPQGPQ</sequence>
<dbReference type="Proteomes" id="UP000249390">
    <property type="component" value="Unassembled WGS sequence"/>
</dbReference>
<comment type="caution">
    <text evidence="2">The sequence shown here is derived from an EMBL/GenBank/DDBJ whole genome shotgun (WGS) entry which is preliminary data.</text>
</comment>
<feature type="compositionally biased region" description="Low complexity" evidence="1">
    <location>
        <begin position="321"/>
        <end position="335"/>
    </location>
</feature>
<evidence type="ECO:0000256" key="1">
    <source>
        <dbReference type="SAM" id="MobiDB-lite"/>
    </source>
</evidence>
<feature type="region of interest" description="Disordered" evidence="1">
    <location>
        <begin position="510"/>
        <end position="536"/>
    </location>
</feature>
<name>A0A328DDQ0_9ASTE</name>
<dbReference type="AlphaFoldDB" id="A0A328DDQ0"/>
<feature type="region of interest" description="Disordered" evidence="1">
    <location>
        <begin position="244"/>
        <end position="335"/>
    </location>
</feature>
<protein>
    <recommendedName>
        <fullName evidence="4">Mediator of RNA polymerase II transcription subunit 8</fullName>
    </recommendedName>
</protein>
<reference evidence="2 3" key="1">
    <citation type="submission" date="2018-06" db="EMBL/GenBank/DDBJ databases">
        <title>The Genome of Cuscuta australis (Dodder) Provides Insight into the Evolution of Plant Parasitism.</title>
        <authorList>
            <person name="Liu H."/>
        </authorList>
    </citation>
    <scope>NUCLEOTIDE SEQUENCE [LARGE SCALE GENOMIC DNA]</scope>
    <source>
        <strain evidence="3">cv. Yunnan</strain>
        <tissue evidence="2">Vines</tissue>
    </source>
</reference>
<gene>
    <name evidence="2" type="ORF">DM860_018025</name>
</gene>
<evidence type="ECO:0008006" key="4">
    <source>
        <dbReference type="Google" id="ProtNLM"/>
    </source>
</evidence>
<dbReference type="InterPro" id="IPR038795">
    <property type="entry name" value="MED8_plant"/>
</dbReference>
<organism evidence="2 3">
    <name type="scientific">Cuscuta australis</name>
    <dbReference type="NCBI Taxonomy" id="267555"/>
    <lineage>
        <taxon>Eukaryota</taxon>
        <taxon>Viridiplantae</taxon>
        <taxon>Streptophyta</taxon>
        <taxon>Embryophyta</taxon>
        <taxon>Tracheophyta</taxon>
        <taxon>Spermatophyta</taxon>
        <taxon>Magnoliopsida</taxon>
        <taxon>eudicotyledons</taxon>
        <taxon>Gunneridae</taxon>
        <taxon>Pentapetalae</taxon>
        <taxon>asterids</taxon>
        <taxon>lamiids</taxon>
        <taxon>Solanales</taxon>
        <taxon>Convolvulaceae</taxon>
        <taxon>Cuscuteae</taxon>
        <taxon>Cuscuta</taxon>
        <taxon>Cuscuta subgen. Grammica</taxon>
        <taxon>Cuscuta sect. Cleistogrammica</taxon>
    </lineage>
</organism>
<feature type="compositionally biased region" description="Polar residues" evidence="1">
    <location>
        <begin position="281"/>
        <end position="320"/>
    </location>
</feature>
<proteinExistence type="predicted"/>
<dbReference type="PANTHER" id="PTHR35552:SF1">
    <property type="entry name" value="MEDIATOR OF RNA POLYMERASE II TRANSCRIPTION SUBUNIT 8"/>
    <property type="match status" value="1"/>
</dbReference>